<reference evidence="2" key="1">
    <citation type="submission" date="2022-10" db="EMBL/GenBank/DDBJ databases">
        <title>The complete genomes of actinobacterial strains from the NBC collection.</title>
        <authorList>
            <person name="Joergensen T.S."/>
            <person name="Alvarez Arevalo M."/>
            <person name="Sterndorff E.B."/>
            <person name="Faurdal D."/>
            <person name="Vuksanovic O."/>
            <person name="Mourched A.-S."/>
            <person name="Charusanti P."/>
            <person name="Shaw S."/>
            <person name="Blin K."/>
            <person name="Weber T."/>
        </authorList>
    </citation>
    <scope>NUCLEOTIDE SEQUENCE</scope>
    <source>
        <strain evidence="2">NBC_00008</strain>
    </source>
</reference>
<dbReference type="AlphaFoldDB" id="A0AAU2VI66"/>
<dbReference type="EMBL" id="CP108313">
    <property type="protein sequence ID" value="WTW67018.1"/>
    <property type="molecule type" value="Genomic_DNA"/>
</dbReference>
<name>A0AAU2VI66_9ACTN</name>
<proteinExistence type="predicted"/>
<gene>
    <name evidence="2" type="ORF">OG398_01380</name>
</gene>
<evidence type="ECO:0000256" key="1">
    <source>
        <dbReference type="SAM" id="MobiDB-lite"/>
    </source>
</evidence>
<protein>
    <submittedName>
        <fullName evidence="2">Uncharacterized protein</fullName>
    </submittedName>
</protein>
<accession>A0AAU2VI66</accession>
<evidence type="ECO:0000313" key="2">
    <source>
        <dbReference type="EMBL" id="WTW67018.1"/>
    </source>
</evidence>
<feature type="compositionally biased region" description="Gly residues" evidence="1">
    <location>
        <begin position="242"/>
        <end position="260"/>
    </location>
</feature>
<feature type="region of interest" description="Disordered" evidence="1">
    <location>
        <begin position="231"/>
        <end position="260"/>
    </location>
</feature>
<organism evidence="2">
    <name type="scientific">Streptomyces sp. NBC_00008</name>
    <dbReference type="NCBI Taxonomy" id="2903610"/>
    <lineage>
        <taxon>Bacteria</taxon>
        <taxon>Bacillati</taxon>
        <taxon>Actinomycetota</taxon>
        <taxon>Actinomycetes</taxon>
        <taxon>Kitasatosporales</taxon>
        <taxon>Streptomycetaceae</taxon>
        <taxon>Streptomyces</taxon>
    </lineage>
</organism>
<sequence length="260" mass="28896">MSLPPLGREPGAVHHEHCRSSRCCRCQQRPWATVVGFERLCGLCASCCRECGRAPARHLDGLDHGLCGDCRGLCTRCRTPLTPDGDCQCRKWQRPGADPVGYLLHVLPQPLMREFGGCYPAELVEMIHRELGRRSPDQLLDRVERRWNARWAHTLQEKDEDGGRRWPPLEIAGHLLGSAFCEDPQCEDGRLIHTDTACPRCGRAAHRFVPAQADRRATSERARSTAAEIRRELLDRRTGARRGAGGARRGGGGSGNIAQP</sequence>